<dbReference type="GO" id="GO:0046677">
    <property type="term" value="P:response to antibiotic"/>
    <property type="evidence" value="ECO:0007669"/>
    <property type="project" value="UniProtKB-UniRule"/>
</dbReference>
<evidence type="ECO:0000256" key="12">
    <source>
        <dbReference type="ARBA" id="ARBA00023251"/>
    </source>
</evidence>
<name>A0A2K8N8U3_9BACL</name>
<comment type="similarity">
    <text evidence="2 17">Belongs to the UppP family.</text>
</comment>
<reference evidence="18" key="2">
    <citation type="journal article" date="2018" name="Genome Announc.">
        <title>Complete Genome Sequence of Kyrpidia sp. Strain EA-1, a Thermophilic Knallgas Bacterium, Isolated from the Azores.</title>
        <authorList>
            <person name="Reiner J.E."/>
            <person name="Lapp C.J."/>
            <person name="Bunk B."/>
            <person name="Sproer C."/>
            <person name="Overmann J."/>
            <person name="Gescher J."/>
        </authorList>
    </citation>
    <scope>NUCLEOTIDE SEQUENCE</scope>
    <source>
        <strain evidence="18">EA-1</strain>
    </source>
</reference>
<feature type="transmembrane region" description="Helical" evidence="17">
    <location>
        <begin position="176"/>
        <end position="194"/>
    </location>
</feature>
<dbReference type="GO" id="GO:0009252">
    <property type="term" value="P:peptidoglycan biosynthetic process"/>
    <property type="evidence" value="ECO:0007669"/>
    <property type="project" value="UniProtKB-KW"/>
</dbReference>
<keyword evidence="20" id="KW-1185">Reference proteome</keyword>
<evidence type="ECO:0000256" key="13">
    <source>
        <dbReference type="ARBA" id="ARBA00023316"/>
    </source>
</evidence>
<keyword evidence="10 17" id="KW-1133">Transmembrane helix</keyword>
<dbReference type="EMBL" id="LR792683">
    <property type="protein sequence ID" value="CAB3393040.1"/>
    <property type="molecule type" value="Genomic_DNA"/>
</dbReference>
<dbReference type="GO" id="GO:0071555">
    <property type="term" value="P:cell wall organization"/>
    <property type="evidence" value="ECO:0007669"/>
    <property type="project" value="UniProtKB-KW"/>
</dbReference>
<feature type="transmembrane region" description="Helical" evidence="17">
    <location>
        <begin position="209"/>
        <end position="230"/>
    </location>
</feature>
<dbReference type="EC" id="3.6.1.27" evidence="3 17"/>
<proteinExistence type="inferred from homology"/>
<accession>A0A2K8N8U3</accession>
<dbReference type="GO" id="GO:0005886">
    <property type="term" value="C:plasma membrane"/>
    <property type="evidence" value="ECO:0007669"/>
    <property type="project" value="UniProtKB-SubCell"/>
</dbReference>
<reference evidence="20" key="1">
    <citation type="submission" date="2017-11" db="EMBL/GenBank/DDBJ databases">
        <title>Complete Genome Sequence of Kyrpidia sp. Strain EA-1, a thermophilic, hydrogen-oxidizing Bacterium, isolated from the Azores.</title>
        <authorList>
            <person name="Reiner J.E."/>
            <person name="Lapp C.J."/>
            <person name="Bunk B."/>
            <person name="Gescher J."/>
        </authorList>
    </citation>
    <scope>NUCLEOTIDE SEQUENCE [LARGE SCALE GENOMIC DNA]</scope>
    <source>
        <strain evidence="20">EA-1</strain>
    </source>
</reference>
<dbReference type="GO" id="GO:0008360">
    <property type="term" value="P:regulation of cell shape"/>
    <property type="evidence" value="ECO:0007669"/>
    <property type="project" value="UniProtKB-KW"/>
</dbReference>
<evidence type="ECO:0000313" key="21">
    <source>
        <dbReference type="Proteomes" id="UP000502196"/>
    </source>
</evidence>
<dbReference type="Proteomes" id="UP000502196">
    <property type="component" value="Chromosome"/>
</dbReference>
<feature type="transmembrane region" description="Helical" evidence="17">
    <location>
        <begin position="237"/>
        <end position="255"/>
    </location>
</feature>
<dbReference type="PANTHER" id="PTHR30622:SF4">
    <property type="entry name" value="UNDECAPRENYL-DIPHOSPHATASE"/>
    <property type="match status" value="1"/>
</dbReference>
<comment type="function">
    <text evidence="17">Catalyzes the dephosphorylation of undecaprenyl diphosphate (UPP). Confers resistance to bacitracin.</text>
</comment>
<evidence type="ECO:0000256" key="3">
    <source>
        <dbReference type="ARBA" id="ARBA00012374"/>
    </source>
</evidence>
<keyword evidence="6 17" id="KW-0812">Transmembrane</keyword>
<dbReference type="InterPro" id="IPR003824">
    <property type="entry name" value="UppP"/>
</dbReference>
<protein>
    <recommendedName>
        <fullName evidence="4 17">Undecaprenyl-diphosphatase</fullName>
        <ecNumber evidence="3 17">3.6.1.27</ecNumber>
    </recommendedName>
    <alternativeName>
        <fullName evidence="15 17">Bacitracin resistance protein</fullName>
    </alternativeName>
    <alternativeName>
        <fullName evidence="14 17">Undecaprenyl pyrophosphate phosphatase</fullName>
    </alternativeName>
</protein>
<keyword evidence="5 17" id="KW-1003">Cell membrane</keyword>
<evidence type="ECO:0000256" key="14">
    <source>
        <dbReference type="ARBA" id="ARBA00032707"/>
    </source>
</evidence>
<dbReference type="GO" id="GO:0050380">
    <property type="term" value="F:undecaprenyl-diphosphatase activity"/>
    <property type="evidence" value="ECO:0007669"/>
    <property type="project" value="UniProtKB-UniRule"/>
</dbReference>
<feature type="transmembrane region" description="Helical" evidence="17">
    <location>
        <begin position="99"/>
        <end position="120"/>
    </location>
</feature>
<evidence type="ECO:0000256" key="1">
    <source>
        <dbReference type="ARBA" id="ARBA00004651"/>
    </source>
</evidence>
<dbReference type="PANTHER" id="PTHR30622">
    <property type="entry name" value="UNDECAPRENYL-DIPHOSPHATASE"/>
    <property type="match status" value="1"/>
</dbReference>
<keyword evidence="8 17" id="KW-0133">Cell shape</keyword>
<feature type="transmembrane region" description="Helical" evidence="17">
    <location>
        <begin position="73"/>
        <end position="93"/>
    </location>
</feature>
<keyword evidence="7 17" id="KW-0378">Hydrolase</keyword>
<evidence type="ECO:0000256" key="9">
    <source>
        <dbReference type="ARBA" id="ARBA00022984"/>
    </source>
</evidence>
<evidence type="ECO:0000256" key="17">
    <source>
        <dbReference type="HAMAP-Rule" id="MF_01006"/>
    </source>
</evidence>
<evidence type="ECO:0000256" key="15">
    <source>
        <dbReference type="ARBA" id="ARBA00032932"/>
    </source>
</evidence>
<dbReference type="HAMAP" id="MF_01006">
    <property type="entry name" value="Undec_diphosphatase"/>
    <property type="match status" value="1"/>
</dbReference>
<dbReference type="KEGG" id="kyr:CVV65_07955"/>
<evidence type="ECO:0000256" key="6">
    <source>
        <dbReference type="ARBA" id="ARBA00022692"/>
    </source>
</evidence>
<comment type="miscellaneous">
    <text evidence="17">Bacitracin is thought to be involved in the inhibition of peptidoglycan synthesis by sequestering undecaprenyl diphosphate, thereby reducing the pool of lipid carrier available.</text>
</comment>
<comment type="catalytic activity">
    <reaction evidence="16 17">
        <text>di-trans,octa-cis-undecaprenyl diphosphate + H2O = di-trans,octa-cis-undecaprenyl phosphate + phosphate + H(+)</text>
        <dbReference type="Rhea" id="RHEA:28094"/>
        <dbReference type="ChEBI" id="CHEBI:15377"/>
        <dbReference type="ChEBI" id="CHEBI:15378"/>
        <dbReference type="ChEBI" id="CHEBI:43474"/>
        <dbReference type="ChEBI" id="CHEBI:58405"/>
        <dbReference type="ChEBI" id="CHEBI:60392"/>
        <dbReference type="EC" id="3.6.1.27"/>
    </reaction>
</comment>
<reference evidence="19 21" key="3">
    <citation type="submission" date="2020-04" db="EMBL/GenBank/DDBJ databases">
        <authorList>
            <person name="Hogendoorn C."/>
        </authorList>
    </citation>
    <scope>NUCLEOTIDE SEQUENCE [LARGE SCALE GENOMIC DNA]</scope>
    <source>
        <strain evidence="19">COOX1</strain>
    </source>
</reference>
<organism evidence="18 20">
    <name type="scientific">Kyrpidia spormannii</name>
    <dbReference type="NCBI Taxonomy" id="2055160"/>
    <lineage>
        <taxon>Bacteria</taxon>
        <taxon>Bacillati</taxon>
        <taxon>Bacillota</taxon>
        <taxon>Bacilli</taxon>
        <taxon>Bacillales</taxon>
        <taxon>Alicyclobacillaceae</taxon>
        <taxon>Kyrpidia</taxon>
    </lineage>
</organism>
<evidence type="ECO:0000256" key="16">
    <source>
        <dbReference type="ARBA" id="ARBA00047594"/>
    </source>
</evidence>
<dbReference type="Proteomes" id="UP000231932">
    <property type="component" value="Chromosome"/>
</dbReference>
<evidence type="ECO:0000256" key="8">
    <source>
        <dbReference type="ARBA" id="ARBA00022960"/>
    </source>
</evidence>
<dbReference type="AlphaFoldDB" id="A0A2K8N8U3"/>
<evidence type="ECO:0000313" key="18">
    <source>
        <dbReference type="EMBL" id="ATY84862.1"/>
    </source>
</evidence>
<evidence type="ECO:0000256" key="5">
    <source>
        <dbReference type="ARBA" id="ARBA00022475"/>
    </source>
</evidence>
<evidence type="ECO:0000256" key="4">
    <source>
        <dbReference type="ARBA" id="ARBA00021581"/>
    </source>
</evidence>
<dbReference type="Pfam" id="PF02673">
    <property type="entry name" value="BacA"/>
    <property type="match status" value="1"/>
</dbReference>
<keyword evidence="12 17" id="KW-0046">Antibiotic resistance</keyword>
<evidence type="ECO:0000313" key="19">
    <source>
        <dbReference type="EMBL" id="CAB3393040.1"/>
    </source>
</evidence>
<feature type="transmembrane region" description="Helical" evidence="17">
    <location>
        <begin position="45"/>
        <end position="61"/>
    </location>
</feature>
<dbReference type="OrthoDB" id="9808289at2"/>
<dbReference type="EMBL" id="CP024955">
    <property type="protein sequence ID" value="ATY84862.1"/>
    <property type="molecule type" value="Genomic_DNA"/>
</dbReference>
<comment type="subcellular location">
    <subcellularLocation>
        <location evidence="1 17">Cell membrane</location>
        <topology evidence="1 17">Multi-pass membrane protein</topology>
    </subcellularLocation>
</comment>
<evidence type="ECO:0000256" key="11">
    <source>
        <dbReference type="ARBA" id="ARBA00023136"/>
    </source>
</evidence>
<sequence length="257" mass="27678">MTGMEAVILGAIQGLTEFLPISSSGHLVLAHRVLGVEEDNLTFDIWLHVGTLLAVLIAYRKDLRSLLAHPTSLVWKWLIIGTIPTGVLGYLLHDPVESLFQSGSSLPWEFAITGIVLYLAESLPRGNKRIENLRTSDALWVGVCQGLAVMPALSRSGLTLAGALWRGMDRTEAAKYSFLLSVPAIAGAALQQWVSSSAGGHAPGLPEVLGAGTAAIAGYLAIFWMLKILATRSLKPFAWYVWILGAVVLALQWNGRL</sequence>
<keyword evidence="11 17" id="KW-0472">Membrane</keyword>
<evidence type="ECO:0000256" key="2">
    <source>
        <dbReference type="ARBA" id="ARBA00010621"/>
    </source>
</evidence>
<keyword evidence="13 17" id="KW-0961">Cell wall biogenesis/degradation</keyword>
<evidence type="ECO:0000256" key="10">
    <source>
        <dbReference type="ARBA" id="ARBA00022989"/>
    </source>
</evidence>
<gene>
    <name evidence="17 19" type="primary">uppP</name>
    <name evidence="19" type="ORF">COOX1_1711</name>
    <name evidence="18" type="ORF">CVV65_07955</name>
</gene>
<keyword evidence="9 17" id="KW-0573">Peptidoglycan synthesis</keyword>
<evidence type="ECO:0000256" key="7">
    <source>
        <dbReference type="ARBA" id="ARBA00022801"/>
    </source>
</evidence>
<evidence type="ECO:0000313" key="20">
    <source>
        <dbReference type="Proteomes" id="UP000231932"/>
    </source>
</evidence>